<sequence>MTVNLTKILEGIMKENIALLLAILYLIYRYKTYSKVNKIIEDRIENVHKPFFKRIQDVLQCSKEDAEKVGLALDKYFVPLESEFYKIDDNTYSFVNAGGLKGTFSINQNYDLLALEYNGVNLLALH</sequence>
<dbReference type="EMBL" id="LRQT01000006">
    <property type="protein sequence ID" value="KXA65390.1"/>
    <property type="molecule type" value="Genomic_DNA"/>
</dbReference>
<evidence type="ECO:0000313" key="1">
    <source>
        <dbReference type="EMBL" id="KXA65390.1"/>
    </source>
</evidence>
<accession>A0A133S6Q1</accession>
<dbReference type="PATRIC" id="fig|39777.7.peg.381"/>
<organism evidence="1">
    <name type="scientific">Veillonella atypica</name>
    <dbReference type="NCBI Taxonomy" id="39777"/>
    <lineage>
        <taxon>Bacteria</taxon>
        <taxon>Bacillati</taxon>
        <taxon>Bacillota</taxon>
        <taxon>Negativicutes</taxon>
        <taxon>Veillonellales</taxon>
        <taxon>Veillonellaceae</taxon>
        <taxon>Veillonella</taxon>
    </lineage>
</organism>
<dbReference type="Proteomes" id="UP000070226">
    <property type="component" value="Unassembled WGS sequence"/>
</dbReference>
<protein>
    <submittedName>
        <fullName evidence="1">Uncharacterized protein</fullName>
    </submittedName>
</protein>
<gene>
    <name evidence="1" type="ORF">HMPREF3233_00391</name>
</gene>
<name>A0A133S6Q1_9FIRM</name>
<evidence type="ECO:0000313" key="2">
    <source>
        <dbReference type="Proteomes" id="UP000070226"/>
    </source>
</evidence>
<reference evidence="1 2" key="1">
    <citation type="submission" date="2016-01" db="EMBL/GenBank/DDBJ databases">
        <authorList>
            <person name="Oliw E.H."/>
        </authorList>
    </citation>
    <scope>NUCLEOTIDE SEQUENCE [LARGE SCALE GENOMIC DNA]</scope>
    <source>
        <strain evidence="1 2">CMW7756B</strain>
    </source>
</reference>
<comment type="caution">
    <text evidence="1">The sequence shown here is derived from an EMBL/GenBank/DDBJ whole genome shotgun (WGS) entry which is preliminary data.</text>
</comment>
<proteinExistence type="predicted"/>
<dbReference type="AlphaFoldDB" id="A0A133S6Q1"/>